<dbReference type="HOGENOM" id="CLU_044930_0_1_1"/>
<dbReference type="KEGG" id="pif:PITG_12441"/>
<reference evidence="2" key="1">
    <citation type="journal article" date="2009" name="Nature">
        <title>Genome sequence and analysis of the Irish potato famine pathogen Phytophthora infestans.</title>
        <authorList>
            <consortium name="The Broad Institute Genome Sequencing Platform"/>
            <person name="Haas B.J."/>
            <person name="Kamoun S."/>
            <person name="Zody M.C."/>
            <person name="Jiang R.H."/>
            <person name="Handsaker R.E."/>
            <person name="Cano L.M."/>
            <person name="Grabherr M."/>
            <person name="Kodira C.D."/>
            <person name="Raffaele S."/>
            <person name="Torto-Alalibo T."/>
            <person name="Bozkurt T.O."/>
            <person name="Ah-Fong A.M."/>
            <person name="Alvarado L."/>
            <person name="Anderson V.L."/>
            <person name="Armstrong M.R."/>
            <person name="Avrova A."/>
            <person name="Baxter L."/>
            <person name="Beynon J."/>
            <person name="Boevink P.C."/>
            <person name="Bollmann S.R."/>
            <person name="Bos J.I."/>
            <person name="Bulone V."/>
            <person name="Cai G."/>
            <person name="Cakir C."/>
            <person name="Carrington J.C."/>
            <person name="Chawner M."/>
            <person name="Conti L."/>
            <person name="Costanzo S."/>
            <person name="Ewan R."/>
            <person name="Fahlgren N."/>
            <person name="Fischbach M.A."/>
            <person name="Fugelstad J."/>
            <person name="Gilroy E.M."/>
            <person name="Gnerre S."/>
            <person name="Green P.J."/>
            <person name="Grenville-Briggs L.J."/>
            <person name="Griffith J."/>
            <person name="Grunwald N.J."/>
            <person name="Horn K."/>
            <person name="Horner N.R."/>
            <person name="Hu C.H."/>
            <person name="Huitema E."/>
            <person name="Jeong D.H."/>
            <person name="Jones A.M."/>
            <person name="Jones J.D."/>
            <person name="Jones R.W."/>
            <person name="Karlsson E.K."/>
            <person name="Kunjeti S.G."/>
            <person name="Lamour K."/>
            <person name="Liu Z."/>
            <person name="Ma L."/>
            <person name="Maclean D."/>
            <person name="Chibucos M.C."/>
            <person name="McDonald H."/>
            <person name="McWalters J."/>
            <person name="Meijer H.J."/>
            <person name="Morgan W."/>
            <person name="Morris P.F."/>
            <person name="Munro C.A."/>
            <person name="O'Neill K."/>
            <person name="Ospina-Giraldo M."/>
            <person name="Pinzon A."/>
            <person name="Pritchard L."/>
            <person name="Ramsahoye B."/>
            <person name="Ren Q."/>
            <person name="Restrepo S."/>
            <person name="Roy S."/>
            <person name="Sadanandom A."/>
            <person name="Savidor A."/>
            <person name="Schornack S."/>
            <person name="Schwartz D.C."/>
            <person name="Schumann U.D."/>
            <person name="Schwessinger B."/>
            <person name="Seyer L."/>
            <person name="Sharpe T."/>
            <person name="Silvar C."/>
            <person name="Song J."/>
            <person name="Studholme D.J."/>
            <person name="Sykes S."/>
            <person name="Thines M."/>
            <person name="van de Vondervoort P.J."/>
            <person name="Phuntumart V."/>
            <person name="Wawra S."/>
            <person name="Weide R."/>
            <person name="Win J."/>
            <person name="Young C."/>
            <person name="Zhou S."/>
            <person name="Fry W."/>
            <person name="Meyers B.C."/>
            <person name="van West P."/>
            <person name="Ristaino J."/>
            <person name="Govers F."/>
            <person name="Birch P.R."/>
            <person name="Whisson S.C."/>
            <person name="Judelson H.S."/>
            <person name="Nusbaum C."/>
        </authorList>
    </citation>
    <scope>NUCLEOTIDE SEQUENCE [LARGE SCALE GENOMIC DNA]</scope>
    <source>
        <strain evidence="2">T30-4</strain>
    </source>
</reference>
<dbReference type="Proteomes" id="UP000006643">
    <property type="component" value="Unassembled WGS sequence"/>
</dbReference>
<dbReference type="EMBL" id="DS028143">
    <property type="protein sequence ID" value="EEY60123.1"/>
    <property type="molecule type" value="Genomic_DNA"/>
</dbReference>
<dbReference type="eggNOG" id="ENOG502SJN5">
    <property type="taxonomic scope" value="Eukaryota"/>
</dbReference>
<dbReference type="AlphaFoldDB" id="D0NKI7"/>
<name>D0NKI7_PHYIT</name>
<gene>
    <name evidence="1" type="ORF">PITG_12441</name>
</gene>
<organism evidence="1 2">
    <name type="scientific">Phytophthora infestans (strain T30-4)</name>
    <name type="common">Potato late blight agent</name>
    <dbReference type="NCBI Taxonomy" id="403677"/>
    <lineage>
        <taxon>Eukaryota</taxon>
        <taxon>Sar</taxon>
        <taxon>Stramenopiles</taxon>
        <taxon>Oomycota</taxon>
        <taxon>Peronosporomycetes</taxon>
        <taxon>Peronosporales</taxon>
        <taxon>Peronosporaceae</taxon>
        <taxon>Phytophthora</taxon>
    </lineage>
</organism>
<dbReference type="RefSeq" id="XP_002900330.1">
    <property type="nucleotide sequence ID" value="XM_002900284.1"/>
</dbReference>
<keyword evidence="2" id="KW-1185">Reference proteome</keyword>
<protein>
    <submittedName>
        <fullName evidence="1">Uncharacterized protein</fullName>
    </submittedName>
</protein>
<dbReference type="OMA" id="AAMHYFQ"/>
<dbReference type="VEuPathDB" id="FungiDB:PITG_12441"/>
<sequence>MEAQLASLCIKWQENIPDPTAEQVNRSLKDQVLQQQLYLASLQHVMTQSPFLTPSRSKELYDGMHGYSELTETMTDSQPTCHFQSQCAMGVRIVPALMGRFTRQHLPSATFSNPFSHTSVMADGNYTYVSNILLCRIPHRPLEEAVAAALHYFQNLSTELKAHVGVHCDLGLMQDLGEARAYTQMRYRNGPKFFSASNTTLAACITSESAVVVADFVDRDARYPSQMEVSVWTPVSRTLLMTSERDPVTGQEHVLLQRLSVNRYNLSPTSPRLHDEIRSTLPWFNGDLFMEVLCRQLEQGSPARALPSC</sequence>
<proteinExistence type="predicted"/>
<dbReference type="GeneID" id="9478274"/>
<dbReference type="OrthoDB" id="116027at2759"/>
<evidence type="ECO:0000313" key="1">
    <source>
        <dbReference type="EMBL" id="EEY60123.1"/>
    </source>
</evidence>
<evidence type="ECO:0000313" key="2">
    <source>
        <dbReference type="Proteomes" id="UP000006643"/>
    </source>
</evidence>
<accession>D0NKI7</accession>
<dbReference type="InParanoid" id="D0NKI7"/>